<evidence type="ECO:0000259" key="10">
    <source>
        <dbReference type="PROSITE" id="PS50893"/>
    </source>
</evidence>
<keyword evidence="5" id="KW-0547">Nucleotide-binding</keyword>
<dbReference type="PANTHER" id="PTHR24221:SF606">
    <property type="entry name" value="COLICIN V SECRETION-PROCESSING ATP-BINDING PROTEIN"/>
    <property type="match status" value="1"/>
</dbReference>
<feature type="domain" description="ABC transporter" evidence="10">
    <location>
        <begin position="489"/>
        <end position="717"/>
    </location>
</feature>
<feature type="domain" description="ABC transmembrane type-1" evidence="11">
    <location>
        <begin position="175"/>
        <end position="454"/>
    </location>
</feature>
<dbReference type="InterPro" id="IPR039421">
    <property type="entry name" value="Type_1_exporter"/>
</dbReference>
<feature type="transmembrane region" description="Helical" evidence="9">
    <location>
        <begin position="207"/>
        <end position="226"/>
    </location>
</feature>
<dbReference type="InterPro" id="IPR036640">
    <property type="entry name" value="ABC1_TM_sf"/>
</dbReference>
<evidence type="ECO:0000256" key="7">
    <source>
        <dbReference type="ARBA" id="ARBA00022989"/>
    </source>
</evidence>
<dbReference type="EMBL" id="JASSOM010000092">
    <property type="protein sequence ID" value="MDK9366132.1"/>
    <property type="molecule type" value="Genomic_DNA"/>
</dbReference>
<dbReference type="Proteomes" id="UP001223214">
    <property type="component" value="Unassembled WGS sequence"/>
</dbReference>
<feature type="transmembrane region" description="Helical" evidence="9">
    <location>
        <begin position="172"/>
        <end position="195"/>
    </location>
</feature>
<dbReference type="PROSITE" id="PS00211">
    <property type="entry name" value="ABC_TRANSPORTER_1"/>
    <property type="match status" value="1"/>
</dbReference>
<keyword evidence="8 9" id="KW-0472">Membrane</keyword>
<dbReference type="GO" id="GO:0140359">
    <property type="term" value="F:ABC-type transporter activity"/>
    <property type="evidence" value="ECO:0007669"/>
    <property type="project" value="InterPro"/>
</dbReference>
<dbReference type="SUPFAM" id="SSF52540">
    <property type="entry name" value="P-loop containing nucleoside triphosphate hydrolases"/>
    <property type="match status" value="1"/>
</dbReference>
<dbReference type="Gene3D" id="1.20.1560.10">
    <property type="entry name" value="ABC transporter type 1, transmembrane domain"/>
    <property type="match status" value="1"/>
</dbReference>
<dbReference type="GO" id="GO:0008233">
    <property type="term" value="F:peptidase activity"/>
    <property type="evidence" value="ECO:0007669"/>
    <property type="project" value="InterPro"/>
</dbReference>
<reference evidence="13 14" key="1">
    <citation type="submission" date="2023-06" db="EMBL/GenBank/DDBJ databases">
        <title>Identification and characterization of antibiotic-resistant Gram-negative bacteria.</title>
        <authorList>
            <person name="Cho G.-S."/>
            <person name="Lee J."/>
            <person name="Tai E."/>
            <person name="Jeong S."/>
            <person name="Kim I."/>
            <person name="Kim B.-E."/>
            <person name="Jeong M.-I."/>
            <person name="Oh K.-K."/>
            <person name="Franz C.M.A.P."/>
        </authorList>
    </citation>
    <scope>NUCLEOTIDE SEQUENCE [LARGE SCALE GENOMIC DNA]</scope>
    <source>
        <strain evidence="13 14">V106_12</strain>
    </source>
</reference>
<protein>
    <submittedName>
        <fullName evidence="13">Peptidase domain-containing ABC transporter</fullName>
    </submittedName>
</protein>
<evidence type="ECO:0000256" key="2">
    <source>
        <dbReference type="ARBA" id="ARBA00022448"/>
    </source>
</evidence>
<dbReference type="RefSeq" id="WP_285150912.1">
    <property type="nucleotide sequence ID" value="NZ_JASSOM010000092.1"/>
</dbReference>
<organism evidence="13 14">
    <name type="scientific">Lelliottia wanjuensis</name>
    <dbReference type="NCBI Taxonomy" id="3050585"/>
    <lineage>
        <taxon>Bacteria</taxon>
        <taxon>Pseudomonadati</taxon>
        <taxon>Pseudomonadota</taxon>
        <taxon>Gammaproteobacteria</taxon>
        <taxon>Enterobacterales</taxon>
        <taxon>Enterobacteriaceae</taxon>
        <taxon>Lelliottia</taxon>
    </lineage>
</organism>
<sequence length="718" mass="79401">MLSKLQAINFGFRSKALPMVLQTEAAECGLACLCMVSAWHNNVLDLRQMRREHGVSQKGLTLNQLVNVARDHKLASRSLRLDMAELSQLRLPCVLHWDMVHFVVLKEVGSKHCVIHDPAIGPRVVSLADVSASFTGVALELWPDKDFTHTAPPLKVKFGQLIGRIVGLKSSAAYVIALGLAIEFITLLLPLFSQWTIDDAIVSSDRHLLLVLMLGYALTLLIKQVMSMIRAWVMIYITTSIRVQWQGSVFHHLLRLPVAFFERRHLGDLVSRFGAVEAIQGTLSSSFLVAVLDGLLSIITLVMMLLYSPMLTLIPLLVIGAYLLGRLIWYRPLRNASQEQIIHAAKQNSHFLETLRGVKTLKLYQKTTLRSDEWLTLLVNQLNAGVKTQKLQIYYQQLNSILFSLDNLLVLGIGASMVIDQVFTVGLLMAFISYKGQFLERVRNLIDNAFALRMLSIQTERLADIVLSDPEESEISHVGLPVDRSAPALTFSALSFQYAPQEPLVLDEVSFTVAAGECVAIMGTSGCGKTTLGQLALGCLQPTQGEILIDGVPLPKFGVESLRSISAAVLQDDVLFAGTIIDNITFGDASDDMAFAVQCAEMAAIHHDIMAMPMKYNTLVGDMGAALSGGQKQRLFLARALYRRPAFLLLDEATSHLDLFLEKKVNDALRELRITRLMIAHRPQTLMMADRVIVMEGGRVAGDKTPADIFNPTQGERP</sequence>
<dbReference type="GO" id="GO:0005886">
    <property type="term" value="C:plasma membrane"/>
    <property type="evidence" value="ECO:0007669"/>
    <property type="project" value="UniProtKB-SubCell"/>
</dbReference>
<dbReference type="PANTHER" id="PTHR24221">
    <property type="entry name" value="ATP-BINDING CASSETTE SUB-FAMILY B"/>
    <property type="match status" value="1"/>
</dbReference>
<dbReference type="InterPro" id="IPR017871">
    <property type="entry name" value="ABC_transporter-like_CS"/>
</dbReference>
<dbReference type="CDD" id="cd03228">
    <property type="entry name" value="ABCC_MRP_Like"/>
    <property type="match status" value="1"/>
</dbReference>
<evidence type="ECO:0000313" key="13">
    <source>
        <dbReference type="EMBL" id="MDK9366132.1"/>
    </source>
</evidence>
<evidence type="ECO:0000256" key="1">
    <source>
        <dbReference type="ARBA" id="ARBA00004651"/>
    </source>
</evidence>
<evidence type="ECO:0000256" key="6">
    <source>
        <dbReference type="ARBA" id="ARBA00022840"/>
    </source>
</evidence>
<accession>A0AAP4FYZ4</accession>
<feature type="transmembrane region" description="Helical" evidence="9">
    <location>
        <begin position="313"/>
        <end position="330"/>
    </location>
</feature>
<evidence type="ECO:0000259" key="11">
    <source>
        <dbReference type="PROSITE" id="PS50929"/>
    </source>
</evidence>
<dbReference type="CDD" id="cd18567">
    <property type="entry name" value="ABC_6TM_CvaB_RaxB_like"/>
    <property type="match status" value="1"/>
</dbReference>
<dbReference type="AlphaFoldDB" id="A0AAP4FYZ4"/>
<dbReference type="Gene3D" id="3.90.70.10">
    <property type="entry name" value="Cysteine proteinases"/>
    <property type="match status" value="1"/>
</dbReference>
<keyword evidence="7 9" id="KW-1133">Transmembrane helix</keyword>
<dbReference type="Gene3D" id="3.40.50.300">
    <property type="entry name" value="P-loop containing nucleotide triphosphate hydrolases"/>
    <property type="match status" value="1"/>
</dbReference>
<comment type="subcellular location">
    <subcellularLocation>
        <location evidence="1">Cell membrane</location>
        <topology evidence="1">Multi-pass membrane protein</topology>
    </subcellularLocation>
</comment>
<dbReference type="PROSITE" id="PS50929">
    <property type="entry name" value="ABC_TM1F"/>
    <property type="match status" value="1"/>
</dbReference>
<gene>
    <name evidence="13" type="ORF">QQF32_23325</name>
</gene>
<feature type="domain" description="Peptidase C39" evidence="12">
    <location>
        <begin position="22"/>
        <end position="141"/>
    </location>
</feature>
<evidence type="ECO:0000256" key="3">
    <source>
        <dbReference type="ARBA" id="ARBA00022475"/>
    </source>
</evidence>
<evidence type="ECO:0000256" key="9">
    <source>
        <dbReference type="SAM" id="Phobius"/>
    </source>
</evidence>
<evidence type="ECO:0000256" key="8">
    <source>
        <dbReference type="ARBA" id="ARBA00023136"/>
    </source>
</evidence>
<dbReference type="SMART" id="SM00382">
    <property type="entry name" value="AAA"/>
    <property type="match status" value="1"/>
</dbReference>
<proteinExistence type="predicted"/>
<dbReference type="FunFam" id="3.40.50.300:FF:000299">
    <property type="entry name" value="ABC transporter ATP-binding protein/permease"/>
    <property type="match status" value="1"/>
</dbReference>
<dbReference type="InterPro" id="IPR003593">
    <property type="entry name" value="AAA+_ATPase"/>
</dbReference>
<feature type="transmembrane region" description="Helical" evidence="9">
    <location>
        <begin position="408"/>
        <end position="434"/>
    </location>
</feature>
<dbReference type="InterPro" id="IPR005074">
    <property type="entry name" value="Peptidase_C39"/>
</dbReference>
<dbReference type="Pfam" id="PF00005">
    <property type="entry name" value="ABC_tran"/>
    <property type="match status" value="1"/>
</dbReference>
<keyword evidence="6" id="KW-0067">ATP-binding</keyword>
<dbReference type="SUPFAM" id="SSF90123">
    <property type="entry name" value="ABC transporter transmembrane region"/>
    <property type="match status" value="1"/>
</dbReference>
<dbReference type="GO" id="GO:0006508">
    <property type="term" value="P:proteolysis"/>
    <property type="evidence" value="ECO:0007669"/>
    <property type="project" value="InterPro"/>
</dbReference>
<feature type="transmembrane region" description="Helical" evidence="9">
    <location>
        <begin position="287"/>
        <end position="307"/>
    </location>
</feature>
<evidence type="ECO:0000259" key="12">
    <source>
        <dbReference type="PROSITE" id="PS50990"/>
    </source>
</evidence>
<name>A0AAP4FYZ4_9ENTR</name>
<dbReference type="GO" id="GO:0034040">
    <property type="term" value="F:ATPase-coupled lipid transmembrane transporter activity"/>
    <property type="evidence" value="ECO:0007669"/>
    <property type="project" value="TreeGrafter"/>
</dbReference>
<dbReference type="GO" id="GO:0005524">
    <property type="term" value="F:ATP binding"/>
    <property type="evidence" value="ECO:0007669"/>
    <property type="project" value="UniProtKB-KW"/>
</dbReference>
<keyword evidence="14" id="KW-1185">Reference proteome</keyword>
<dbReference type="PROSITE" id="PS50990">
    <property type="entry name" value="PEPTIDASE_C39"/>
    <property type="match status" value="1"/>
</dbReference>
<keyword evidence="3" id="KW-1003">Cell membrane</keyword>
<dbReference type="Pfam" id="PF03412">
    <property type="entry name" value="Peptidase_C39"/>
    <property type="match status" value="1"/>
</dbReference>
<dbReference type="GO" id="GO:0016887">
    <property type="term" value="F:ATP hydrolysis activity"/>
    <property type="evidence" value="ECO:0007669"/>
    <property type="project" value="InterPro"/>
</dbReference>
<dbReference type="PROSITE" id="PS50893">
    <property type="entry name" value="ABC_TRANSPORTER_2"/>
    <property type="match status" value="1"/>
</dbReference>
<keyword evidence="4 9" id="KW-0812">Transmembrane</keyword>
<evidence type="ECO:0000313" key="14">
    <source>
        <dbReference type="Proteomes" id="UP001223214"/>
    </source>
</evidence>
<comment type="caution">
    <text evidence="13">The sequence shown here is derived from an EMBL/GenBank/DDBJ whole genome shotgun (WGS) entry which is preliminary data.</text>
</comment>
<evidence type="ECO:0000256" key="5">
    <source>
        <dbReference type="ARBA" id="ARBA00022741"/>
    </source>
</evidence>
<dbReference type="Pfam" id="PF00664">
    <property type="entry name" value="ABC_membrane"/>
    <property type="match status" value="1"/>
</dbReference>
<evidence type="ECO:0000256" key="4">
    <source>
        <dbReference type="ARBA" id="ARBA00022692"/>
    </source>
</evidence>
<dbReference type="InterPro" id="IPR011527">
    <property type="entry name" value="ABC1_TM_dom"/>
</dbReference>
<dbReference type="InterPro" id="IPR003439">
    <property type="entry name" value="ABC_transporter-like_ATP-bd"/>
</dbReference>
<keyword evidence="2" id="KW-0813">Transport</keyword>
<dbReference type="InterPro" id="IPR027417">
    <property type="entry name" value="P-loop_NTPase"/>
</dbReference>